<comment type="caution">
    <text evidence="1">The sequence shown here is derived from an EMBL/GenBank/DDBJ whole genome shotgun (WGS) entry which is preliminary data.</text>
</comment>
<organism evidence="1 2">
    <name type="scientific">Rhododendron molle</name>
    <name type="common">Chinese azalea</name>
    <name type="synonym">Azalea mollis</name>
    <dbReference type="NCBI Taxonomy" id="49168"/>
    <lineage>
        <taxon>Eukaryota</taxon>
        <taxon>Viridiplantae</taxon>
        <taxon>Streptophyta</taxon>
        <taxon>Embryophyta</taxon>
        <taxon>Tracheophyta</taxon>
        <taxon>Spermatophyta</taxon>
        <taxon>Magnoliopsida</taxon>
        <taxon>eudicotyledons</taxon>
        <taxon>Gunneridae</taxon>
        <taxon>Pentapetalae</taxon>
        <taxon>asterids</taxon>
        <taxon>Ericales</taxon>
        <taxon>Ericaceae</taxon>
        <taxon>Ericoideae</taxon>
        <taxon>Rhodoreae</taxon>
        <taxon>Rhododendron</taxon>
    </lineage>
</organism>
<evidence type="ECO:0000313" key="2">
    <source>
        <dbReference type="Proteomes" id="UP001062846"/>
    </source>
</evidence>
<accession>A0ACC0PNY3</accession>
<keyword evidence="2" id="KW-1185">Reference proteome</keyword>
<protein>
    <submittedName>
        <fullName evidence="1">Uncharacterized protein</fullName>
    </submittedName>
</protein>
<sequence>MKPTGNDWLFNSVVAKLHKFMEVEELMRDLEKENIKEPLIRSMGGRYILITFKTTEVRDAIIKGNHLQRWFSEIKPWKGEVAMAERFVWLNCIGMLLHVWNLDSFRKIGEKWGAFMKVDESTLHCLSFTNGRVLVATEIMSTIEDSIQLDIDGILYKVKVREEPLAFGVEVRSRYGQNTSVDKEVSEGEMGVNVEDMVENSSNNGAEDVNGENKEAIVETDPRDDEPFDFDVDKAELENEMGIVGEVAETNVEVEKAIGVEERALQLINVSIQGCNDKATNSSSGVKASAWESGKTPRSSPSNLVDNQDSWVEDSVKENPVIVENLRGENDEDDNIPEHHIEAYRTENGPLPAPIKAVINGVKGKKKRKTIDDILGFTRVNSLNNKSRNNKPKCAVYRFAVAALALSASISSDGVTNRNRIILDEAEAI</sequence>
<evidence type="ECO:0000313" key="1">
    <source>
        <dbReference type="EMBL" id="KAI8567311.1"/>
    </source>
</evidence>
<reference evidence="1" key="1">
    <citation type="submission" date="2022-02" db="EMBL/GenBank/DDBJ databases">
        <title>Plant Genome Project.</title>
        <authorList>
            <person name="Zhang R.-G."/>
        </authorList>
    </citation>
    <scope>NUCLEOTIDE SEQUENCE</scope>
    <source>
        <strain evidence="1">AT1</strain>
    </source>
</reference>
<name>A0ACC0PNY3_RHOML</name>
<proteinExistence type="predicted"/>
<dbReference type="EMBL" id="CM046389">
    <property type="protein sequence ID" value="KAI8567311.1"/>
    <property type="molecule type" value="Genomic_DNA"/>
</dbReference>
<gene>
    <name evidence="1" type="ORF">RHMOL_Rhmol02G0111300</name>
</gene>
<dbReference type="Proteomes" id="UP001062846">
    <property type="component" value="Chromosome 2"/>
</dbReference>